<dbReference type="AlphaFoldDB" id="A0A1X9YUM1"/>
<dbReference type="EMBL" id="CP021235">
    <property type="protein sequence ID" value="ARS36587.1"/>
    <property type="molecule type" value="Genomic_DNA"/>
</dbReference>
<gene>
    <name evidence="2" type="ORF">CA264_14810</name>
</gene>
<evidence type="ECO:0000256" key="1">
    <source>
        <dbReference type="SAM" id="MobiDB-lite"/>
    </source>
</evidence>
<name>A0A1X9YUM1_9BACT</name>
<dbReference type="Proteomes" id="UP000266292">
    <property type="component" value="Chromosome"/>
</dbReference>
<evidence type="ECO:0000313" key="3">
    <source>
        <dbReference type="Proteomes" id="UP000266292"/>
    </source>
</evidence>
<protein>
    <submittedName>
        <fullName evidence="2">Uncharacterized protein</fullName>
    </submittedName>
</protein>
<accession>A0A1X9YUM1</accession>
<organism evidence="2 3">
    <name type="scientific">Pontibacter actiniarum</name>
    <dbReference type="NCBI Taxonomy" id="323450"/>
    <lineage>
        <taxon>Bacteria</taxon>
        <taxon>Pseudomonadati</taxon>
        <taxon>Bacteroidota</taxon>
        <taxon>Cytophagia</taxon>
        <taxon>Cytophagales</taxon>
        <taxon>Hymenobacteraceae</taxon>
        <taxon>Pontibacter</taxon>
    </lineage>
</organism>
<dbReference type="RefSeq" id="WP_025608175.1">
    <property type="nucleotide sequence ID" value="NZ_CP021235.1"/>
</dbReference>
<reference evidence="3" key="1">
    <citation type="submission" date="2017-05" db="EMBL/GenBank/DDBJ databases">
        <authorList>
            <person name="Ray J."/>
            <person name="Price M."/>
            <person name="Deutschbauer A."/>
        </authorList>
    </citation>
    <scope>NUCLEOTIDE SEQUENCE [LARGE SCALE GENOMIC DNA]</scope>
    <source>
        <strain evidence="3">DSM 19842</strain>
    </source>
</reference>
<evidence type="ECO:0000313" key="2">
    <source>
        <dbReference type="EMBL" id="ARS36587.1"/>
    </source>
</evidence>
<sequence>MRIHNPHYLYNSKTKTYEFKKNSNPLTQHKTVINRRKTGSATTENIKDKNLHYPAAFNYLHFQDHLIVADHSIKNFKKALSLGSIKKRLLVSRNEAMMLEYMIMLSRHYFNKGYPNFYHSNKRICRDTGFSVATVKKILLRFEIKLKILSSWIGGKKISGTTIYQLNYKRLYLLLPALFISDKKSHPLAEPEHLERYKDRYNHFVHMHEEQQKLLKQSGADNNEDEDLYNDDWD</sequence>
<keyword evidence="3" id="KW-1185">Reference proteome</keyword>
<feature type="region of interest" description="Disordered" evidence="1">
    <location>
        <begin position="214"/>
        <end position="234"/>
    </location>
</feature>
<feature type="compositionally biased region" description="Acidic residues" evidence="1">
    <location>
        <begin position="222"/>
        <end position="234"/>
    </location>
</feature>
<proteinExistence type="predicted"/>
<dbReference type="KEGG" id="pact:CA264_14810"/>